<evidence type="ECO:0000256" key="1">
    <source>
        <dbReference type="SAM" id="Phobius"/>
    </source>
</evidence>
<dbReference type="EMBL" id="CM004399">
    <property type="protein sequence ID" value="OAY34027.1"/>
    <property type="molecule type" value="Genomic_DNA"/>
</dbReference>
<accession>A0A2C9USY9</accession>
<protein>
    <submittedName>
        <fullName evidence="2">Uncharacterized protein</fullName>
    </submittedName>
</protein>
<organism evidence="2">
    <name type="scientific">Manihot esculenta</name>
    <name type="common">Cassava</name>
    <name type="synonym">Jatropha manihot</name>
    <dbReference type="NCBI Taxonomy" id="3983"/>
    <lineage>
        <taxon>Eukaryota</taxon>
        <taxon>Viridiplantae</taxon>
        <taxon>Streptophyta</taxon>
        <taxon>Embryophyta</taxon>
        <taxon>Tracheophyta</taxon>
        <taxon>Spermatophyta</taxon>
        <taxon>Magnoliopsida</taxon>
        <taxon>eudicotyledons</taxon>
        <taxon>Gunneridae</taxon>
        <taxon>Pentapetalae</taxon>
        <taxon>rosids</taxon>
        <taxon>fabids</taxon>
        <taxon>Malpighiales</taxon>
        <taxon>Euphorbiaceae</taxon>
        <taxon>Crotonoideae</taxon>
        <taxon>Manihoteae</taxon>
        <taxon>Manihot</taxon>
    </lineage>
</organism>
<gene>
    <name evidence="2" type="ORF">MANES_13G144100</name>
</gene>
<name>A0A2C9USY9_MANES</name>
<feature type="transmembrane region" description="Helical" evidence="1">
    <location>
        <begin position="6"/>
        <end position="26"/>
    </location>
</feature>
<sequence length="33" mass="3645">MKVKIAIVYGLINGCFSISAFSFMCLSCSMNYC</sequence>
<proteinExistence type="predicted"/>
<reference evidence="2" key="1">
    <citation type="submission" date="2016-02" db="EMBL/GenBank/DDBJ databases">
        <title>WGS assembly of Manihot esculenta.</title>
        <authorList>
            <person name="Bredeson J.V."/>
            <person name="Prochnik S.E."/>
            <person name="Lyons J.B."/>
            <person name="Schmutz J."/>
            <person name="Grimwood J."/>
            <person name="Vrebalov J."/>
            <person name="Bart R.S."/>
            <person name="Amuge T."/>
            <person name="Ferguson M.E."/>
            <person name="Green R."/>
            <person name="Putnam N."/>
            <person name="Stites J."/>
            <person name="Rounsley S."/>
            <person name="Rokhsar D.S."/>
        </authorList>
    </citation>
    <scope>NUCLEOTIDE SEQUENCE [LARGE SCALE GENOMIC DNA]</scope>
    <source>
        <tissue evidence="2">Leaf</tissue>
    </source>
</reference>
<evidence type="ECO:0000313" key="2">
    <source>
        <dbReference type="EMBL" id="OAY34027.1"/>
    </source>
</evidence>
<keyword evidence="1" id="KW-1133">Transmembrane helix</keyword>
<keyword evidence="1" id="KW-0472">Membrane</keyword>
<dbReference type="AlphaFoldDB" id="A0A2C9USY9"/>
<keyword evidence="1" id="KW-0812">Transmembrane</keyword>